<keyword evidence="2" id="KW-1185">Reference proteome</keyword>
<dbReference type="EMBL" id="JARBHB010000002">
    <property type="protein sequence ID" value="KAJ8891652.1"/>
    <property type="molecule type" value="Genomic_DNA"/>
</dbReference>
<accession>A0ABQ9I578</accession>
<name>A0ABQ9I578_9NEOP</name>
<proteinExistence type="predicted"/>
<organism evidence="1 2">
    <name type="scientific">Dryococelus australis</name>
    <dbReference type="NCBI Taxonomy" id="614101"/>
    <lineage>
        <taxon>Eukaryota</taxon>
        <taxon>Metazoa</taxon>
        <taxon>Ecdysozoa</taxon>
        <taxon>Arthropoda</taxon>
        <taxon>Hexapoda</taxon>
        <taxon>Insecta</taxon>
        <taxon>Pterygota</taxon>
        <taxon>Neoptera</taxon>
        <taxon>Polyneoptera</taxon>
        <taxon>Phasmatodea</taxon>
        <taxon>Verophasmatodea</taxon>
        <taxon>Anareolatae</taxon>
        <taxon>Phasmatidae</taxon>
        <taxon>Eurycanthinae</taxon>
        <taxon>Dryococelus</taxon>
    </lineage>
</organism>
<gene>
    <name evidence="1" type="ORF">PR048_004180</name>
</gene>
<evidence type="ECO:0000313" key="1">
    <source>
        <dbReference type="EMBL" id="KAJ8891652.1"/>
    </source>
</evidence>
<protein>
    <submittedName>
        <fullName evidence="1">Uncharacterized protein</fullName>
    </submittedName>
</protein>
<sequence>MQDCVTILKPLEVMTVELSGEKYSTIWKITPIVRGVQSALQKKNPTTITALSLTKNIQDSFQKRFGQNTVPVPTGEHTNVWDFFDSKINSVKETSTPTSNATISVRQYLEAPYVDRRAHP</sequence>
<reference evidence="1 2" key="1">
    <citation type="submission" date="2023-02" db="EMBL/GenBank/DDBJ databases">
        <title>LHISI_Scaffold_Assembly.</title>
        <authorList>
            <person name="Stuart O.P."/>
            <person name="Cleave R."/>
            <person name="Magrath M.J.L."/>
            <person name="Mikheyev A.S."/>
        </authorList>
    </citation>
    <scope>NUCLEOTIDE SEQUENCE [LARGE SCALE GENOMIC DNA]</scope>
    <source>
        <strain evidence="1">Daus_M_001</strain>
        <tissue evidence="1">Leg muscle</tissue>
    </source>
</reference>
<comment type="caution">
    <text evidence="1">The sequence shown here is derived from an EMBL/GenBank/DDBJ whole genome shotgun (WGS) entry which is preliminary data.</text>
</comment>
<feature type="non-terminal residue" evidence="1">
    <location>
        <position position="120"/>
    </location>
</feature>
<evidence type="ECO:0000313" key="2">
    <source>
        <dbReference type="Proteomes" id="UP001159363"/>
    </source>
</evidence>
<dbReference type="Proteomes" id="UP001159363">
    <property type="component" value="Chromosome 2"/>
</dbReference>